<accession>A0A6A6BBN7</accession>
<dbReference type="Proteomes" id="UP000799438">
    <property type="component" value="Unassembled WGS sequence"/>
</dbReference>
<proteinExistence type="predicted"/>
<evidence type="ECO:0000313" key="2">
    <source>
        <dbReference type="EMBL" id="KAF2141530.1"/>
    </source>
</evidence>
<keyword evidence="3" id="KW-1185">Reference proteome</keyword>
<dbReference type="PANTHER" id="PTHR39217">
    <property type="match status" value="1"/>
</dbReference>
<dbReference type="PANTHER" id="PTHR39217:SF1">
    <property type="entry name" value="GLUTATHIONE SYNTHETASE"/>
    <property type="match status" value="1"/>
</dbReference>
<dbReference type="GeneID" id="54298106"/>
<gene>
    <name evidence="2" type="ORF">K452DRAFT_288221</name>
</gene>
<dbReference type="EMBL" id="ML995487">
    <property type="protein sequence ID" value="KAF2141530.1"/>
    <property type="molecule type" value="Genomic_DNA"/>
</dbReference>
<dbReference type="AlphaFoldDB" id="A0A6A6BBN7"/>
<reference evidence="2" key="1">
    <citation type="journal article" date="2020" name="Stud. Mycol.">
        <title>101 Dothideomycetes genomes: a test case for predicting lifestyles and emergence of pathogens.</title>
        <authorList>
            <person name="Haridas S."/>
            <person name="Albert R."/>
            <person name="Binder M."/>
            <person name="Bloem J."/>
            <person name="Labutti K."/>
            <person name="Salamov A."/>
            <person name="Andreopoulos B."/>
            <person name="Baker S."/>
            <person name="Barry K."/>
            <person name="Bills G."/>
            <person name="Bluhm B."/>
            <person name="Cannon C."/>
            <person name="Castanera R."/>
            <person name="Culley D."/>
            <person name="Daum C."/>
            <person name="Ezra D."/>
            <person name="Gonzalez J."/>
            <person name="Henrissat B."/>
            <person name="Kuo A."/>
            <person name="Liang C."/>
            <person name="Lipzen A."/>
            <person name="Lutzoni F."/>
            <person name="Magnuson J."/>
            <person name="Mondo S."/>
            <person name="Nolan M."/>
            <person name="Ohm R."/>
            <person name="Pangilinan J."/>
            <person name="Park H.-J."/>
            <person name="Ramirez L."/>
            <person name="Alfaro M."/>
            <person name="Sun H."/>
            <person name="Tritt A."/>
            <person name="Yoshinaga Y."/>
            <person name="Zwiers L.-H."/>
            <person name="Turgeon B."/>
            <person name="Goodwin S."/>
            <person name="Spatafora J."/>
            <person name="Crous P."/>
            <person name="Grigoriev I."/>
        </authorList>
    </citation>
    <scope>NUCLEOTIDE SEQUENCE</scope>
    <source>
        <strain evidence="2">CBS 121167</strain>
    </source>
</reference>
<organism evidence="2 3">
    <name type="scientific">Aplosporella prunicola CBS 121167</name>
    <dbReference type="NCBI Taxonomy" id="1176127"/>
    <lineage>
        <taxon>Eukaryota</taxon>
        <taxon>Fungi</taxon>
        <taxon>Dikarya</taxon>
        <taxon>Ascomycota</taxon>
        <taxon>Pezizomycotina</taxon>
        <taxon>Dothideomycetes</taxon>
        <taxon>Dothideomycetes incertae sedis</taxon>
        <taxon>Botryosphaeriales</taxon>
        <taxon>Aplosporellaceae</taxon>
        <taxon>Aplosporella</taxon>
    </lineage>
</organism>
<dbReference type="RefSeq" id="XP_033397243.1">
    <property type="nucleotide sequence ID" value="XM_033540610.1"/>
</dbReference>
<dbReference type="Pfam" id="PF08443">
    <property type="entry name" value="RimK"/>
    <property type="match status" value="1"/>
</dbReference>
<sequence length="358" mass="39204">MDTITPSLLFVTANLPTPESEAHNYICKMEDYLKDILKTLRHRGASVALRSFQDLGLTPEYIASTYSHILFLAVDDYIRHMPAFTTFLTSTLPAAQHLSPTLRVYNPSALVAWNSNKTYLAELQALSSSGFHVPRTTFLPLSTTDLFGLASHLASDPYVAAAPAIPVVLKPSVAASGYATHLVRTPLALTPADADALAAMHSSAAPDAALLVQEYLPRIAASDGSGGEWSMIVVDGRLTHAVRKRPRDDEFRINSAFGGVWEPMAADDERVPESGRLVAEKLWVWLLEKEKSLKKETGFKEDGHDELMYARVDGVVSESGEFVLMEVELIEPWLWMLDEGPGKIGLEALCDAIMGHAK</sequence>
<name>A0A6A6BBN7_9PEZI</name>
<evidence type="ECO:0000313" key="3">
    <source>
        <dbReference type="Proteomes" id="UP000799438"/>
    </source>
</evidence>
<dbReference type="InterPro" id="IPR053191">
    <property type="entry name" value="DcsG_Biosynth_Enzyme"/>
</dbReference>
<protein>
    <recommendedName>
        <fullName evidence="1">ATP-grasp fold RimK-type domain-containing protein</fullName>
    </recommendedName>
</protein>
<feature type="domain" description="ATP-grasp fold RimK-type" evidence="1">
    <location>
        <begin position="165"/>
        <end position="269"/>
    </location>
</feature>
<dbReference type="InterPro" id="IPR013651">
    <property type="entry name" value="ATP-grasp_RimK-type"/>
</dbReference>
<evidence type="ECO:0000259" key="1">
    <source>
        <dbReference type="Pfam" id="PF08443"/>
    </source>
</evidence>
<dbReference type="OrthoDB" id="406765at2759"/>
<dbReference type="SUPFAM" id="SSF56059">
    <property type="entry name" value="Glutathione synthetase ATP-binding domain-like"/>
    <property type="match status" value="1"/>
</dbReference>